<accession>A0A4S4NLJ9</accession>
<evidence type="ECO:0000256" key="1">
    <source>
        <dbReference type="SAM" id="SignalP"/>
    </source>
</evidence>
<comment type="caution">
    <text evidence="2">The sequence shown here is derived from an EMBL/GenBank/DDBJ whole genome shotgun (WGS) entry which is preliminary data.</text>
</comment>
<proteinExistence type="predicted"/>
<dbReference type="AlphaFoldDB" id="A0A4S4NLJ9"/>
<dbReference type="OrthoDB" id="6105464at2"/>
<organism evidence="2 3">
    <name type="scientific">Aliishimia ponticola</name>
    <dbReference type="NCBI Taxonomy" id="2499833"/>
    <lineage>
        <taxon>Bacteria</taxon>
        <taxon>Pseudomonadati</taxon>
        <taxon>Pseudomonadota</taxon>
        <taxon>Alphaproteobacteria</taxon>
        <taxon>Rhodobacterales</taxon>
        <taxon>Paracoccaceae</taxon>
        <taxon>Aliishimia</taxon>
    </lineage>
</organism>
<feature type="chain" id="PRO_5020413792" evidence="1">
    <location>
        <begin position="18"/>
        <end position="161"/>
    </location>
</feature>
<evidence type="ECO:0000313" key="3">
    <source>
        <dbReference type="Proteomes" id="UP000306602"/>
    </source>
</evidence>
<protein>
    <submittedName>
        <fullName evidence="2">Aggregation factor core</fullName>
    </submittedName>
</protein>
<gene>
    <name evidence="2" type="ORF">E4Z66_08915</name>
</gene>
<reference evidence="2 3" key="1">
    <citation type="submission" date="2019-04" db="EMBL/GenBank/DDBJ databases">
        <title>Shimia ponticola sp. nov., isolated from seawater.</title>
        <authorList>
            <person name="Kim Y.-O."/>
            <person name="Yoon J.-H."/>
        </authorList>
    </citation>
    <scope>NUCLEOTIDE SEQUENCE [LARGE SCALE GENOMIC DNA]</scope>
    <source>
        <strain evidence="2 3">MYP11</strain>
    </source>
</reference>
<keyword evidence="3" id="KW-1185">Reference proteome</keyword>
<name>A0A4S4NLJ9_9RHOB</name>
<feature type="signal peptide" evidence="1">
    <location>
        <begin position="1"/>
        <end position="17"/>
    </location>
</feature>
<evidence type="ECO:0000313" key="2">
    <source>
        <dbReference type="EMBL" id="THH37050.1"/>
    </source>
</evidence>
<dbReference type="Proteomes" id="UP000306602">
    <property type="component" value="Unassembled WGS sequence"/>
</dbReference>
<dbReference type="RefSeq" id="WP_136462648.1">
    <property type="nucleotide sequence ID" value="NZ_SRKY01000002.1"/>
</dbReference>
<dbReference type="EMBL" id="SRKY01000002">
    <property type="protein sequence ID" value="THH37050.1"/>
    <property type="molecule type" value="Genomic_DNA"/>
</dbReference>
<keyword evidence="1" id="KW-0732">Signal</keyword>
<sequence>MRFTLAGLALSASPAFADLDVAFIEGAPKDRFELTFNSACPLGSMPVTVDLAGSAGALIFDTTGQGAGVEVYQPFELVEGAERVAESPRVSDGDRKITLNIASIAPGQVIAFTIDVDDTISNRQITVSGSEIAGARVIADGNSAAFGADARAKVQLPDCMG</sequence>